<dbReference type="GO" id="GO:0045944">
    <property type="term" value="P:positive regulation of transcription by RNA polymerase II"/>
    <property type="evidence" value="ECO:0007669"/>
    <property type="project" value="TreeGrafter"/>
</dbReference>
<feature type="compositionally biased region" description="Polar residues" evidence="5">
    <location>
        <begin position="953"/>
        <end position="965"/>
    </location>
</feature>
<dbReference type="OrthoDB" id="654211at2759"/>
<feature type="region of interest" description="Disordered" evidence="5">
    <location>
        <begin position="823"/>
        <end position="846"/>
    </location>
</feature>
<accession>A0A7R8WAN3</accession>
<evidence type="ECO:0000256" key="1">
    <source>
        <dbReference type="ARBA" id="ARBA00022723"/>
    </source>
</evidence>
<proteinExistence type="predicted"/>
<keyword evidence="4" id="KW-0862">Zinc</keyword>
<keyword evidence="2" id="KW-0677">Repeat</keyword>
<feature type="region of interest" description="Disordered" evidence="5">
    <location>
        <begin position="464"/>
        <end position="511"/>
    </location>
</feature>
<feature type="compositionally biased region" description="Polar residues" evidence="5">
    <location>
        <begin position="323"/>
        <end position="332"/>
    </location>
</feature>
<dbReference type="GO" id="GO:0005634">
    <property type="term" value="C:nucleus"/>
    <property type="evidence" value="ECO:0007669"/>
    <property type="project" value="TreeGrafter"/>
</dbReference>
<feature type="compositionally biased region" description="Polar residues" evidence="5">
    <location>
        <begin position="157"/>
        <end position="166"/>
    </location>
</feature>
<dbReference type="PANTHER" id="PTHR24403">
    <property type="entry name" value="ZINC FINGER PROTEIN"/>
    <property type="match status" value="1"/>
</dbReference>
<keyword evidence="3" id="KW-0863">Zinc-finger</keyword>
<evidence type="ECO:0000256" key="2">
    <source>
        <dbReference type="ARBA" id="ARBA00022737"/>
    </source>
</evidence>
<evidence type="ECO:0000256" key="4">
    <source>
        <dbReference type="ARBA" id="ARBA00022833"/>
    </source>
</evidence>
<dbReference type="InterPro" id="IPR013087">
    <property type="entry name" value="Znf_C2H2_type"/>
</dbReference>
<sequence>MGRHGDRQLFSTAGPGAGAAGVVEWSGEFASFIRILFRSPVFLAMTLFPGVSPSLFNDHFLRLVLGLSGHHPQYQPFLEDLQRFGRDLSVFSRSQGFPVNLPTSSPPTSAAQTHGEDLSTSDQPSAMSSDVKYVPPLSTSSSLQQILLQSSRPPSGNPQLTLNSSAPRKEPPQWYVSEETLAWTTSKIAAYSPAQKVYKCIECKEAIGFLAKVAEHWLGTHGCMRAFRCPRCPYNSMWARCVRMHFNRAHDSQSDLPEATLWASNPMLVEVNAYLSALRQRAEEKASEYISQAAAESSRNRPVLDMRFLTSVTASPNAVVINGSPTMTTTVADSRRLPSTSSDSDLPPRASDAIITIPRPPSASASSAQKKDDKKNRRRRRSAATPSPQATARRYHCNQCNYATDRRDLYSRHYNIHQDEKPYWCYVCEKQFNRADHVKKHFTRIHTDIPYESHRIKRWISPSSSSFPPLGSPPPLETNNNLIHDLPPPAKHELGDRQSAGPASPENTNSAAANTLLTSGSITLTRVGDRASATSTPPDEPILKRGRAAMEDPLAKRPVQPDSPTPSLLKLESRSPAPRTPMAAVDPNLIPVPSETTPAAESDHDEGLPPKLPPPPLLRAIPAPILVRASPPGVVGSIPALTPIGDAHLLPTTSTGNKRPMTQAQPVSEIVARCLPGTKDAKGCPYCDWVGEDKWAQKRHINTHLRPFACPMCDYKAGRSERLRNHAVTLHGVSLCTAYIGCLRPFDTKFALYNHTVFEHKSDPVFRVCPWCGQHFESPNRLDDHVSAEHPGKEMFPCFEQDCSFIGLSQSMFLSHMRSKHGDPEKALESMSSIPQEQSQGKNGPNLKRNLVDCPECGCGLGTLPEYLIHSKKHHDFNKEICVKCFLVLQEKFGVPDSLSQFLFQYNQILRQDVASAGNDNDEDDDDFVSPCDFLAIECTEGTPPSGKPGEGTSPTKSILTTPTIGTPPMATPRRWSKLRRKWTRQNQKWIRRFRSVNPRRLIPRKFPSFSPTNRISCPRCPKRLKNRTAYFVHLKLKHSRKRRISCKPPST</sequence>
<dbReference type="InterPro" id="IPR036236">
    <property type="entry name" value="Znf_C2H2_sf"/>
</dbReference>
<feature type="compositionally biased region" description="Polar residues" evidence="5">
    <location>
        <begin position="98"/>
        <end position="128"/>
    </location>
</feature>
<dbReference type="PANTHER" id="PTHR24403:SF105">
    <property type="entry name" value="ZINC FINGER PROTEIN 2-LIKE ISOFORM X1"/>
    <property type="match status" value="1"/>
</dbReference>
<dbReference type="InterPro" id="IPR050688">
    <property type="entry name" value="Zinc_finger/UBP_domain"/>
</dbReference>
<feature type="compositionally biased region" description="Low complexity" evidence="5">
    <location>
        <begin position="337"/>
        <end position="368"/>
    </location>
</feature>
<feature type="compositionally biased region" description="Polar residues" evidence="5">
    <location>
        <begin position="830"/>
        <end position="843"/>
    </location>
</feature>
<feature type="region of interest" description="Disordered" evidence="5">
    <location>
        <begin position="149"/>
        <end position="171"/>
    </location>
</feature>
<organism evidence="6">
    <name type="scientific">Cyprideis torosa</name>
    <dbReference type="NCBI Taxonomy" id="163714"/>
    <lineage>
        <taxon>Eukaryota</taxon>
        <taxon>Metazoa</taxon>
        <taxon>Ecdysozoa</taxon>
        <taxon>Arthropoda</taxon>
        <taxon>Crustacea</taxon>
        <taxon>Oligostraca</taxon>
        <taxon>Ostracoda</taxon>
        <taxon>Podocopa</taxon>
        <taxon>Podocopida</taxon>
        <taxon>Cytherocopina</taxon>
        <taxon>Cytheroidea</taxon>
        <taxon>Cytherideidae</taxon>
        <taxon>Cyprideis</taxon>
    </lineage>
</organism>
<feature type="region of interest" description="Disordered" evidence="5">
    <location>
        <begin position="319"/>
        <end position="393"/>
    </location>
</feature>
<reference evidence="6" key="1">
    <citation type="submission" date="2020-11" db="EMBL/GenBank/DDBJ databases">
        <authorList>
            <person name="Tran Van P."/>
        </authorList>
    </citation>
    <scope>NUCLEOTIDE SEQUENCE</scope>
</reference>
<dbReference type="SMART" id="SM00355">
    <property type="entry name" value="ZnF_C2H2"/>
    <property type="match status" value="10"/>
</dbReference>
<dbReference type="AlphaFoldDB" id="A0A7R8WAN3"/>
<protein>
    <submittedName>
        <fullName evidence="6">Uncharacterized protein</fullName>
    </submittedName>
</protein>
<dbReference type="PROSITE" id="PS50157">
    <property type="entry name" value="ZINC_FINGER_C2H2_2"/>
    <property type="match status" value="4"/>
</dbReference>
<evidence type="ECO:0000256" key="3">
    <source>
        <dbReference type="ARBA" id="ARBA00022771"/>
    </source>
</evidence>
<gene>
    <name evidence="6" type="ORF">CTOB1V02_LOCUS5979</name>
</gene>
<keyword evidence="1" id="KW-0479">Metal-binding</keyword>
<name>A0A7R8WAN3_9CRUS</name>
<dbReference type="EMBL" id="OB661380">
    <property type="protein sequence ID" value="CAD7228090.1"/>
    <property type="molecule type" value="Genomic_DNA"/>
</dbReference>
<dbReference type="GO" id="GO:0008270">
    <property type="term" value="F:zinc ion binding"/>
    <property type="evidence" value="ECO:0007669"/>
    <property type="project" value="UniProtKB-KW"/>
</dbReference>
<evidence type="ECO:0000256" key="5">
    <source>
        <dbReference type="SAM" id="MobiDB-lite"/>
    </source>
</evidence>
<feature type="region of interest" description="Disordered" evidence="5">
    <location>
        <begin position="524"/>
        <end position="615"/>
    </location>
</feature>
<dbReference type="SUPFAM" id="SSF57667">
    <property type="entry name" value="beta-beta-alpha zinc fingers"/>
    <property type="match status" value="1"/>
</dbReference>
<feature type="region of interest" description="Disordered" evidence="5">
    <location>
        <begin position="98"/>
        <end position="136"/>
    </location>
</feature>
<feature type="region of interest" description="Disordered" evidence="5">
    <location>
        <begin position="942"/>
        <end position="971"/>
    </location>
</feature>
<evidence type="ECO:0000313" key="6">
    <source>
        <dbReference type="EMBL" id="CAD7228090.1"/>
    </source>
</evidence>
<dbReference type="Gene3D" id="3.30.160.60">
    <property type="entry name" value="Classic Zinc Finger"/>
    <property type="match status" value="3"/>
</dbReference>
<dbReference type="PROSITE" id="PS00028">
    <property type="entry name" value="ZINC_FINGER_C2H2_1"/>
    <property type="match status" value="5"/>
</dbReference>